<reference evidence="3" key="2">
    <citation type="submission" date="2015-01" db="EMBL/GenBank/DDBJ databases">
        <title>Evolutionary Origins and Diversification of the Mycorrhizal Mutualists.</title>
        <authorList>
            <consortium name="DOE Joint Genome Institute"/>
            <consortium name="Mycorrhizal Genomics Consortium"/>
            <person name="Kohler A."/>
            <person name="Kuo A."/>
            <person name="Nagy L.G."/>
            <person name="Floudas D."/>
            <person name="Copeland A."/>
            <person name="Barry K.W."/>
            <person name="Cichocki N."/>
            <person name="Veneault-Fourrey C."/>
            <person name="LaButti K."/>
            <person name="Lindquist E.A."/>
            <person name="Lipzen A."/>
            <person name="Lundell T."/>
            <person name="Morin E."/>
            <person name="Murat C."/>
            <person name="Riley R."/>
            <person name="Ohm R."/>
            <person name="Sun H."/>
            <person name="Tunlid A."/>
            <person name="Henrissat B."/>
            <person name="Grigoriev I.V."/>
            <person name="Hibbett D.S."/>
            <person name="Martin F."/>
        </authorList>
    </citation>
    <scope>NUCLEOTIDE SEQUENCE [LARGE SCALE GENOMIC DNA]</scope>
    <source>
        <strain evidence="3">h7</strain>
    </source>
</reference>
<evidence type="ECO:0000313" key="2">
    <source>
        <dbReference type="EMBL" id="KIM41071.1"/>
    </source>
</evidence>
<proteinExistence type="predicted"/>
<feature type="region of interest" description="Disordered" evidence="1">
    <location>
        <begin position="443"/>
        <end position="468"/>
    </location>
</feature>
<keyword evidence="3" id="KW-1185">Reference proteome</keyword>
<sequence length="606" mass="67707">MSSRNSAPRMSTGGKPPRRPATHVSDQEMKETPTRPRRAVKPTPKVLASAEDADEELLGDWSVSENNGDDSDVQFVEQPPSTPATPARKFKPAVKIKEERRADDERPRTPRKKPTTSKKIKSSEHVHDTEDDPLGVSAPLDKDDSMYSGASPSKIHVFEPGALSNNTRAREPESPPDASPKKKQRMLSSKQENTPMKRKSKEVSDDGAEDVTLSGDEHFSSELANKESLDALDGLSFDDLFNASKAEDETVYLEDLVPKTEKPTIVLPEVCEVTEDGLQDKFLLEKGFYMDLPNLPGGRLNKPELYMLPMYPSPSTGRPNFTGWSKMCPKMKIAPLTFKQSGRFVNPSRVHPAILRIDAIIPNERYELTVNGDTAICVSCAMSKESFLASIDTEGQIKLRNKYHLLRAKLLAYEFERASVLFTLLLGKGQLYAIIKGDSNEFQTKSESSDKHESSSSNQKKKDPLTEDEEYSIPGFMNTQSTSPLKSTFKPSVSSTEKGPIKVRALPFEISVPIYDGRETRFDYDDLSKINGNLDSIFKRFPEQEVPVGSFVVIGYISQFSSYKPNIKTDSGDYKPGSEIRWKFTPFIQWVIVVGVSKKNIRGYVE</sequence>
<gene>
    <name evidence="2" type="ORF">M413DRAFT_28152</name>
</gene>
<evidence type="ECO:0000256" key="1">
    <source>
        <dbReference type="SAM" id="MobiDB-lite"/>
    </source>
</evidence>
<name>A0A0C3CBT2_HEBCY</name>
<dbReference type="AlphaFoldDB" id="A0A0C3CBT2"/>
<dbReference type="HOGENOM" id="CLU_450587_0_0_1"/>
<feature type="compositionally biased region" description="Basic and acidic residues" evidence="1">
    <location>
        <begin position="95"/>
        <end position="108"/>
    </location>
</feature>
<dbReference type="EMBL" id="KN831781">
    <property type="protein sequence ID" value="KIM41071.1"/>
    <property type="molecule type" value="Genomic_DNA"/>
</dbReference>
<feature type="region of interest" description="Disordered" evidence="1">
    <location>
        <begin position="1"/>
        <end position="219"/>
    </location>
</feature>
<protein>
    <submittedName>
        <fullName evidence="2">Uncharacterized protein</fullName>
    </submittedName>
</protein>
<dbReference type="Proteomes" id="UP000053424">
    <property type="component" value="Unassembled WGS sequence"/>
</dbReference>
<organism evidence="2 3">
    <name type="scientific">Hebeloma cylindrosporum</name>
    <dbReference type="NCBI Taxonomy" id="76867"/>
    <lineage>
        <taxon>Eukaryota</taxon>
        <taxon>Fungi</taxon>
        <taxon>Dikarya</taxon>
        <taxon>Basidiomycota</taxon>
        <taxon>Agaricomycotina</taxon>
        <taxon>Agaricomycetes</taxon>
        <taxon>Agaricomycetidae</taxon>
        <taxon>Agaricales</taxon>
        <taxon>Agaricineae</taxon>
        <taxon>Hymenogastraceae</taxon>
        <taxon>Hebeloma</taxon>
    </lineage>
</organism>
<dbReference type="OrthoDB" id="3063746at2759"/>
<feature type="compositionally biased region" description="Basic residues" evidence="1">
    <location>
        <begin position="109"/>
        <end position="120"/>
    </location>
</feature>
<feature type="compositionally biased region" description="Basic and acidic residues" evidence="1">
    <location>
        <begin position="447"/>
        <end position="465"/>
    </location>
</feature>
<evidence type="ECO:0000313" key="3">
    <source>
        <dbReference type="Proteomes" id="UP000053424"/>
    </source>
</evidence>
<accession>A0A0C3CBT2</accession>
<dbReference type="STRING" id="686832.A0A0C3CBT2"/>
<feature type="compositionally biased region" description="Basic and acidic residues" evidence="1">
    <location>
        <begin position="25"/>
        <end position="34"/>
    </location>
</feature>
<reference evidence="2 3" key="1">
    <citation type="submission" date="2014-04" db="EMBL/GenBank/DDBJ databases">
        <authorList>
            <consortium name="DOE Joint Genome Institute"/>
            <person name="Kuo A."/>
            <person name="Gay G."/>
            <person name="Dore J."/>
            <person name="Kohler A."/>
            <person name="Nagy L.G."/>
            <person name="Floudas D."/>
            <person name="Copeland A."/>
            <person name="Barry K.W."/>
            <person name="Cichocki N."/>
            <person name="Veneault-Fourrey C."/>
            <person name="LaButti K."/>
            <person name="Lindquist E.A."/>
            <person name="Lipzen A."/>
            <person name="Lundell T."/>
            <person name="Morin E."/>
            <person name="Murat C."/>
            <person name="Sun H."/>
            <person name="Tunlid A."/>
            <person name="Henrissat B."/>
            <person name="Grigoriev I.V."/>
            <person name="Hibbett D.S."/>
            <person name="Martin F."/>
            <person name="Nordberg H.P."/>
            <person name="Cantor M.N."/>
            <person name="Hua S.X."/>
        </authorList>
    </citation>
    <scope>NUCLEOTIDE SEQUENCE [LARGE SCALE GENOMIC DNA]</scope>
    <source>
        <strain evidence="3">h7</strain>
    </source>
</reference>